<evidence type="ECO:0000256" key="1">
    <source>
        <dbReference type="ARBA" id="ARBA00023117"/>
    </source>
</evidence>
<keyword evidence="6" id="KW-1185">Reference proteome</keyword>
<evidence type="ECO:0000259" key="4">
    <source>
        <dbReference type="PROSITE" id="PS50014"/>
    </source>
</evidence>
<dbReference type="InterPro" id="IPR036427">
    <property type="entry name" value="Bromodomain-like_sf"/>
</dbReference>
<dbReference type="InterPro" id="IPR018359">
    <property type="entry name" value="Bromodomain_CS"/>
</dbReference>
<name>A0ABR2KJR0_9EUKA</name>
<feature type="compositionally biased region" description="Basic residues" evidence="3">
    <location>
        <begin position="173"/>
        <end position="187"/>
    </location>
</feature>
<proteinExistence type="predicted"/>
<reference evidence="5 6" key="1">
    <citation type="submission" date="2024-04" db="EMBL/GenBank/DDBJ databases">
        <title>Tritrichomonas musculus Genome.</title>
        <authorList>
            <person name="Alves-Ferreira E."/>
            <person name="Grigg M."/>
            <person name="Lorenzi H."/>
            <person name="Galac M."/>
        </authorList>
    </citation>
    <scope>NUCLEOTIDE SEQUENCE [LARGE SCALE GENOMIC DNA]</scope>
    <source>
        <strain evidence="5 6">EAF2021</strain>
    </source>
</reference>
<dbReference type="Pfam" id="PF00439">
    <property type="entry name" value="Bromodomain"/>
    <property type="match status" value="1"/>
</dbReference>
<evidence type="ECO:0000313" key="6">
    <source>
        <dbReference type="Proteomes" id="UP001470230"/>
    </source>
</evidence>
<evidence type="ECO:0000256" key="2">
    <source>
        <dbReference type="PROSITE-ProRule" id="PRU00035"/>
    </source>
</evidence>
<feature type="domain" description="Bromo" evidence="4">
    <location>
        <begin position="29"/>
        <end position="101"/>
    </location>
</feature>
<feature type="compositionally biased region" description="Polar residues" evidence="3">
    <location>
        <begin position="147"/>
        <end position="166"/>
    </location>
</feature>
<keyword evidence="1 2" id="KW-0103">Bromodomain</keyword>
<feature type="region of interest" description="Disordered" evidence="3">
    <location>
        <begin position="147"/>
        <end position="187"/>
    </location>
</feature>
<dbReference type="PANTHER" id="PTHR45926">
    <property type="entry name" value="OSJNBA0053K19.4 PROTEIN"/>
    <property type="match status" value="1"/>
</dbReference>
<organism evidence="5 6">
    <name type="scientific">Tritrichomonas musculus</name>
    <dbReference type="NCBI Taxonomy" id="1915356"/>
    <lineage>
        <taxon>Eukaryota</taxon>
        <taxon>Metamonada</taxon>
        <taxon>Parabasalia</taxon>
        <taxon>Tritrichomonadida</taxon>
        <taxon>Tritrichomonadidae</taxon>
        <taxon>Tritrichomonas</taxon>
    </lineage>
</organism>
<dbReference type="InterPro" id="IPR001487">
    <property type="entry name" value="Bromodomain"/>
</dbReference>
<evidence type="ECO:0000256" key="3">
    <source>
        <dbReference type="SAM" id="MobiDB-lite"/>
    </source>
</evidence>
<gene>
    <name evidence="5" type="ORF">M9Y10_028577</name>
</gene>
<dbReference type="EMBL" id="JAPFFF010000004">
    <property type="protein sequence ID" value="KAK8891369.1"/>
    <property type="molecule type" value="Genomic_DNA"/>
</dbReference>
<protein>
    <recommendedName>
        <fullName evidence="4">Bromo domain-containing protein</fullName>
    </recommendedName>
</protein>
<dbReference type="SMART" id="SM00297">
    <property type="entry name" value="BROMO"/>
    <property type="match status" value="1"/>
</dbReference>
<dbReference type="Proteomes" id="UP001470230">
    <property type="component" value="Unassembled WGS sequence"/>
</dbReference>
<dbReference type="Gene3D" id="1.20.920.10">
    <property type="entry name" value="Bromodomain-like"/>
    <property type="match status" value="1"/>
</dbReference>
<dbReference type="PROSITE" id="PS50014">
    <property type="entry name" value="BROMODOMAIN_2"/>
    <property type="match status" value="1"/>
</dbReference>
<dbReference type="PROSITE" id="PS00633">
    <property type="entry name" value="BROMODOMAIN_1"/>
    <property type="match status" value="1"/>
</dbReference>
<dbReference type="SUPFAM" id="SSF47370">
    <property type="entry name" value="Bromodomain"/>
    <property type="match status" value="1"/>
</dbReference>
<evidence type="ECO:0000313" key="5">
    <source>
        <dbReference type="EMBL" id="KAK8891369.1"/>
    </source>
</evidence>
<accession>A0ABR2KJR0</accession>
<dbReference type="CDD" id="cd04369">
    <property type="entry name" value="Bromodomain"/>
    <property type="match status" value="1"/>
</dbReference>
<dbReference type="PRINTS" id="PR00503">
    <property type="entry name" value="BROMODOMAIN"/>
</dbReference>
<sequence length="187" mass="21713">MRQSRSSNANSTLNQVQLQNCVKITKKINDFTMARFFRQPVDPKRDGAEDYLEKIKKPMDLGTVLQNLHDNKYASVDQWRNDMNLIWKNAMTYNNPTSPLYIIAQDLQETFKKMTENIPRTQTVEWIMKVRKEHLILQRIIDAKPSNGTFSLPSSNAPIKSESSFSETEKPKARIVLKPLHKSHHSQ</sequence>
<comment type="caution">
    <text evidence="5">The sequence shown here is derived from an EMBL/GenBank/DDBJ whole genome shotgun (WGS) entry which is preliminary data.</text>
</comment>